<dbReference type="Pfam" id="PF03009">
    <property type="entry name" value="GDPD"/>
    <property type="match status" value="1"/>
</dbReference>
<reference evidence="3 4" key="1">
    <citation type="submission" date="2016-10" db="EMBL/GenBank/DDBJ databases">
        <authorList>
            <person name="de Groot N.N."/>
        </authorList>
    </citation>
    <scope>NUCLEOTIDE SEQUENCE [LARGE SCALE GENOMIC DNA]</scope>
    <source>
        <strain evidence="3 4">CGMCC 1.5070</strain>
    </source>
</reference>
<dbReference type="STRING" id="474960.SAMN05216180_1446"/>
<accession>A0A1H8ANE0</accession>
<dbReference type="SUPFAM" id="SSF51695">
    <property type="entry name" value="PLC-like phosphodiesterases"/>
    <property type="match status" value="1"/>
</dbReference>
<dbReference type="GO" id="GO:0008081">
    <property type="term" value="F:phosphoric diester hydrolase activity"/>
    <property type="evidence" value="ECO:0007669"/>
    <property type="project" value="InterPro"/>
</dbReference>
<name>A0A1H8ANE0_9FIRM</name>
<organism evidence="3 4">
    <name type="scientific">Hydrogenoanaerobacterium saccharovorans</name>
    <dbReference type="NCBI Taxonomy" id="474960"/>
    <lineage>
        <taxon>Bacteria</taxon>
        <taxon>Bacillati</taxon>
        <taxon>Bacillota</taxon>
        <taxon>Clostridia</taxon>
        <taxon>Eubacteriales</taxon>
        <taxon>Oscillospiraceae</taxon>
        <taxon>Hydrogenoanaerobacterium</taxon>
    </lineage>
</organism>
<feature type="domain" description="DUF4996" evidence="2">
    <location>
        <begin position="169"/>
        <end position="272"/>
    </location>
</feature>
<dbReference type="InterPro" id="IPR032160">
    <property type="entry name" value="DUF4996"/>
</dbReference>
<dbReference type="OrthoDB" id="1854250at2"/>
<dbReference type="PANTHER" id="PTHR46211">
    <property type="entry name" value="GLYCEROPHOSPHORYL DIESTER PHOSPHODIESTERASE"/>
    <property type="match status" value="1"/>
</dbReference>
<dbReference type="Pfam" id="PF16387">
    <property type="entry name" value="DUF4996"/>
    <property type="match status" value="1"/>
</dbReference>
<dbReference type="InterPro" id="IPR017946">
    <property type="entry name" value="PLC-like_Pdiesterase_TIM-brl"/>
</dbReference>
<sequence>MKQIKNDRLLQTIQDKKVLIAAHRGTWGGNIIQNTIGAYETSLLSGAHIIEVDVVQSTDGDFFAFHTGQEPGLLRIEKNLKEMTTAEIEACKFTNCTQEFVSEKINRLDDILEHFKNRCLINIDRSWWFWEDTIKLLKRHNMPDQIILKSAPEKELLQVLQNIGAELMYMPIIRREGQLETAKNYAVNLIGTEIIFNTEESPLVTNSFIDNLHNEGLLAWANAITLDDTTYLSAGHDDNTSILQNMDKGWGWIIDKGFDIIQTDWPLHLSQYIKNNYGKGEKI</sequence>
<keyword evidence="4" id="KW-1185">Reference proteome</keyword>
<dbReference type="AlphaFoldDB" id="A0A1H8ANE0"/>
<dbReference type="GO" id="GO:0006629">
    <property type="term" value="P:lipid metabolic process"/>
    <property type="evidence" value="ECO:0007669"/>
    <property type="project" value="InterPro"/>
</dbReference>
<dbReference type="Proteomes" id="UP000199158">
    <property type="component" value="Unassembled WGS sequence"/>
</dbReference>
<gene>
    <name evidence="3" type="ORF">SAMN05216180_1446</name>
</gene>
<evidence type="ECO:0000313" key="3">
    <source>
        <dbReference type="EMBL" id="SEM72181.1"/>
    </source>
</evidence>
<proteinExistence type="predicted"/>
<dbReference type="RefSeq" id="WP_092753084.1">
    <property type="nucleotide sequence ID" value="NZ_FOCG01000001.1"/>
</dbReference>
<dbReference type="EMBL" id="FOCG01000001">
    <property type="protein sequence ID" value="SEM72181.1"/>
    <property type="molecule type" value="Genomic_DNA"/>
</dbReference>
<feature type="domain" description="GP-PDE" evidence="1">
    <location>
        <begin position="23"/>
        <end position="123"/>
    </location>
</feature>
<evidence type="ECO:0000259" key="1">
    <source>
        <dbReference type="Pfam" id="PF03009"/>
    </source>
</evidence>
<protein>
    <submittedName>
        <fullName evidence="3">Glycerophosphoryl diester phosphodiesterase</fullName>
    </submittedName>
</protein>
<evidence type="ECO:0000313" key="4">
    <source>
        <dbReference type="Proteomes" id="UP000199158"/>
    </source>
</evidence>
<dbReference type="PANTHER" id="PTHR46211:SF14">
    <property type="entry name" value="GLYCEROPHOSPHODIESTER PHOSPHODIESTERASE"/>
    <property type="match status" value="1"/>
</dbReference>
<evidence type="ECO:0000259" key="2">
    <source>
        <dbReference type="Pfam" id="PF16387"/>
    </source>
</evidence>
<dbReference type="Gene3D" id="3.20.20.190">
    <property type="entry name" value="Phosphatidylinositol (PI) phosphodiesterase"/>
    <property type="match status" value="1"/>
</dbReference>
<dbReference type="CDD" id="cd08566">
    <property type="entry name" value="GDPD_AtGDE_like"/>
    <property type="match status" value="1"/>
</dbReference>
<dbReference type="InterPro" id="IPR030395">
    <property type="entry name" value="GP_PDE_dom"/>
</dbReference>